<gene>
    <name evidence="7" type="ORF">A3D54_01485</name>
</gene>
<dbReference type="InterPro" id="IPR058625">
    <property type="entry name" value="MdtA-like_BSH"/>
</dbReference>
<dbReference type="PANTHER" id="PTHR32347">
    <property type="entry name" value="EFFLUX SYSTEM COMPONENT YKNX-RELATED"/>
    <property type="match status" value="1"/>
</dbReference>
<dbReference type="Gene3D" id="2.40.30.170">
    <property type="match status" value="1"/>
</dbReference>
<keyword evidence="4" id="KW-0812">Transmembrane</keyword>
<dbReference type="GO" id="GO:0030313">
    <property type="term" value="C:cell envelope"/>
    <property type="evidence" value="ECO:0007669"/>
    <property type="project" value="UniProtKB-SubCell"/>
</dbReference>
<evidence type="ECO:0000256" key="3">
    <source>
        <dbReference type="SAM" id="MobiDB-lite"/>
    </source>
</evidence>
<sequence length="629" mass="67334">MQFIRKLLKRKLLLAVIVVILAGSGYFAYKTFNAQESDARYLTAAVTKGTLVVSISGSGQVSNSNQVEVKPKVSGDIISVGVTNGQEVKAAALIAQLDAREALKAVRDAEANLTSARLSLEKLKQPTDALSLLQTENALAQAKDNLTKLTLSQETDYQKALEAKQKNEADLKKTYEDGYNAVSNGLIALPEVMSGLNDILFSSGDFGRSQQNVDWYLNQASVDNRDKATGYRNDAVNTYYQARAAYTKNLDDYKAVSRTADAEIIESLIAGTYETAKLIADAVKALNNYLDFVQDDMELRNQTIPAAMSAHQASIDSYTGIANGHLASLLSIQTAIRANQETILNSNRDIKEMEQNNPLELAAAKTAIKEKEGSLAKLKAGTDPLDIQSAELTIKQRQNSLLDAREKLADYFVRAPFDGVIAKLDAARGDSASAATALATLITKQKIAEMSLNEVDAAKVKIGQKATLTFDALPDLTLTGQVAEVDAIGAVSQGVVTYAVKIGFDTQDERVKTAMSVSASIITEVKTDVLLVPNSAVKSQGESSYVEMPAETDIAAAATTANGIVLQESLRRQTIAVGSANDELSEVTSGLKENDIIVTRVTQTTGAQSSSARQNSTLRIPGISGGGFR</sequence>
<evidence type="ECO:0000256" key="1">
    <source>
        <dbReference type="ARBA" id="ARBA00004196"/>
    </source>
</evidence>
<dbReference type="AlphaFoldDB" id="A0A1F5RKB0"/>
<evidence type="ECO:0000256" key="4">
    <source>
        <dbReference type="SAM" id="Phobius"/>
    </source>
</evidence>
<keyword evidence="4" id="KW-1133">Transmembrane helix</keyword>
<feature type="domain" description="YknX-like beta-barrel" evidence="6">
    <location>
        <begin position="449"/>
        <end position="521"/>
    </location>
</feature>
<dbReference type="Gene3D" id="1.10.287.470">
    <property type="entry name" value="Helix hairpin bin"/>
    <property type="match status" value="1"/>
</dbReference>
<dbReference type="SUPFAM" id="SSF111369">
    <property type="entry name" value="HlyD-like secretion proteins"/>
    <property type="match status" value="1"/>
</dbReference>
<dbReference type="Pfam" id="PF25990">
    <property type="entry name" value="Beta-barrel_YknX"/>
    <property type="match status" value="1"/>
</dbReference>
<comment type="caution">
    <text evidence="7">The sequence shown here is derived from an EMBL/GenBank/DDBJ whole genome shotgun (WGS) entry which is preliminary data.</text>
</comment>
<keyword evidence="4" id="KW-0472">Membrane</keyword>
<feature type="domain" description="Multidrug resistance protein MdtA-like barrel-sandwich hybrid" evidence="5">
    <location>
        <begin position="65"/>
        <end position="443"/>
    </location>
</feature>
<evidence type="ECO:0000313" key="7">
    <source>
        <dbReference type="EMBL" id="OGF14859.1"/>
    </source>
</evidence>
<reference evidence="7 8" key="1">
    <citation type="journal article" date="2016" name="Nat. Commun.">
        <title>Thousands of microbial genomes shed light on interconnected biogeochemical processes in an aquifer system.</title>
        <authorList>
            <person name="Anantharaman K."/>
            <person name="Brown C.T."/>
            <person name="Hug L.A."/>
            <person name="Sharon I."/>
            <person name="Castelle C.J."/>
            <person name="Probst A.J."/>
            <person name="Thomas B.C."/>
            <person name="Singh A."/>
            <person name="Wilkins M.J."/>
            <person name="Karaoz U."/>
            <person name="Brodie E.L."/>
            <person name="Williams K.H."/>
            <person name="Hubbard S.S."/>
            <person name="Banfield J.F."/>
        </authorList>
    </citation>
    <scope>NUCLEOTIDE SEQUENCE [LARGE SCALE GENOMIC DNA]</scope>
</reference>
<dbReference type="Gene3D" id="2.40.420.20">
    <property type="match status" value="1"/>
</dbReference>
<protein>
    <submittedName>
        <fullName evidence="7">Uncharacterized protein</fullName>
    </submittedName>
</protein>
<accession>A0A1F5RKB0</accession>
<name>A0A1F5RKB0_9BACT</name>
<proteinExistence type="predicted"/>
<feature type="region of interest" description="Disordered" evidence="3">
    <location>
        <begin position="603"/>
        <end position="629"/>
    </location>
</feature>
<dbReference type="EMBL" id="MFFU01000058">
    <property type="protein sequence ID" value="OGF14859.1"/>
    <property type="molecule type" value="Genomic_DNA"/>
</dbReference>
<feature type="compositionally biased region" description="Polar residues" evidence="3">
    <location>
        <begin position="603"/>
        <end position="618"/>
    </location>
</feature>
<dbReference type="Pfam" id="PF25917">
    <property type="entry name" value="BSH_RND"/>
    <property type="match status" value="1"/>
</dbReference>
<evidence type="ECO:0000256" key="2">
    <source>
        <dbReference type="ARBA" id="ARBA00023054"/>
    </source>
</evidence>
<evidence type="ECO:0000313" key="8">
    <source>
        <dbReference type="Proteomes" id="UP000177691"/>
    </source>
</evidence>
<comment type="subcellular location">
    <subcellularLocation>
        <location evidence="1">Cell envelope</location>
    </subcellularLocation>
</comment>
<dbReference type="InterPro" id="IPR050465">
    <property type="entry name" value="UPF0194_transport"/>
</dbReference>
<dbReference type="PANTHER" id="PTHR32347:SF23">
    <property type="entry name" value="BLL5650 PROTEIN"/>
    <property type="match status" value="1"/>
</dbReference>
<dbReference type="InterPro" id="IPR058636">
    <property type="entry name" value="Beta-barrel_YknX"/>
</dbReference>
<feature type="transmembrane region" description="Helical" evidence="4">
    <location>
        <begin position="12"/>
        <end position="29"/>
    </location>
</feature>
<evidence type="ECO:0000259" key="5">
    <source>
        <dbReference type="Pfam" id="PF25917"/>
    </source>
</evidence>
<dbReference type="Proteomes" id="UP000177691">
    <property type="component" value="Unassembled WGS sequence"/>
</dbReference>
<evidence type="ECO:0000259" key="6">
    <source>
        <dbReference type="Pfam" id="PF25990"/>
    </source>
</evidence>
<organism evidence="7 8">
    <name type="scientific">Candidatus Falkowbacteria bacterium RIFCSPHIGHO2_02_FULL_45_15</name>
    <dbReference type="NCBI Taxonomy" id="1797987"/>
    <lineage>
        <taxon>Bacteria</taxon>
        <taxon>Candidatus Falkowiibacteriota</taxon>
    </lineage>
</organism>
<keyword evidence="2" id="KW-0175">Coiled coil</keyword>
<dbReference type="Gene3D" id="2.40.50.100">
    <property type="match status" value="1"/>
</dbReference>